<dbReference type="Gene3D" id="1.20.5.710">
    <property type="entry name" value="Single helix bin"/>
    <property type="match status" value="1"/>
</dbReference>
<keyword evidence="3" id="KW-0687">Ribonucleoprotein</keyword>
<dbReference type="InterPro" id="IPR008932">
    <property type="entry name" value="Ribosomal_bL12_oligo"/>
</dbReference>
<evidence type="ECO:0000256" key="3">
    <source>
        <dbReference type="ARBA" id="ARBA00023274"/>
    </source>
</evidence>
<dbReference type="PANTHER" id="PTHR45987">
    <property type="entry name" value="39S RIBOSOMAL PROTEIN L12"/>
    <property type="match status" value="1"/>
</dbReference>
<gene>
    <name evidence="6" type="primary">Mrpl12-002</name>
</gene>
<dbReference type="SUPFAM" id="SSF54736">
    <property type="entry name" value="ClpS-like"/>
    <property type="match status" value="1"/>
</dbReference>
<comment type="similarity">
    <text evidence="1">Belongs to the bacterial ribosomal protein bL12 family.</text>
</comment>
<reference evidence="6" key="1">
    <citation type="submission" date="2020-04" db="EMBL/GenBank/DDBJ databases">
        <authorList>
            <person name="Neveu A P."/>
        </authorList>
    </citation>
    <scope>NUCLEOTIDE SEQUENCE</scope>
    <source>
        <tissue evidence="6">Whole embryo</tissue>
    </source>
</reference>
<accession>A0A6F9DLU3</accession>
<dbReference type="HAMAP" id="MF_00368">
    <property type="entry name" value="Ribosomal_bL12"/>
    <property type="match status" value="1"/>
</dbReference>
<dbReference type="AlphaFoldDB" id="A0A6F9DLU3"/>
<feature type="domain" description="Large ribosomal subunit protein bL12 oligomerization" evidence="5">
    <location>
        <begin position="59"/>
        <end position="105"/>
    </location>
</feature>
<dbReference type="Gene3D" id="3.30.1390.10">
    <property type="match status" value="1"/>
</dbReference>
<name>A0A6F9DLU3_9ASCI</name>
<evidence type="ECO:0000259" key="4">
    <source>
        <dbReference type="Pfam" id="PF00542"/>
    </source>
</evidence>
<sequence>MSRVSRLLLHSTRVCLVRQPIVTCRRSFIASSNRFQTQEAVSEISPPQLDNEPKLYEPKIVQLVDEISKLTLREVTDLNELLKSTLGIKDAPVMAAASIVAPQAEDAEGNNEEDQGVVEQSEFTVKLTSYNATSKIKVIKAIKLILPELNLVQVKKFVESAPCVLKEEVSKEESEQIKADLTAAGAQVEVV</sequence>
<evidence type="ECO:0000256" key="1">
    <source>
        <dbReference type="ARBA" id="ARBA00007197"/>
    </source>
</evidence>
<dbReference type="GO" id="GO:0005762">
    <property type="term" value="C:mitochondrial large ribosomal subunit"/>
    <property type="evidence" value="ECO:0007669"/>
    <property type="project" value="TreeGrafter"/>
</dbReference>
<dbReference type="Pfam" id="PF16320">
    <property type="entry name" value="Ribosomal_L12_N"/>
    <property type="match status" value="1"/>
</dbReference>
<dbReference type="FunFam" id="3.30.1390.10:FF:000001">
    <property type="entry name" value="50S ribosomal protein L7/L12"/>
    <property type="match status" value="1"/>
</dbReference>
<dbReference type="Pfam" id="PF00542">
    <property type="entry name" value="Ribosomal_L12"/>
    <property type="match status" value="1"/>
</dbReference>
<dbReference type="PANTHER" id="PTHR45987:SF4">
    <property type="entry name" value="LARGE RIBOSOMAL SUBUNIT PROTEIN BL12M"/>
    <property type="match status" value="1"/>
</dbReference>
<proteinExistence type="evidence at transcript level"/>
<evidence type="ECO:0000256" key="2">
    <source>
        <dbReference type="ARBA" id="ARBA00022980"/>
    </source>
</evidence>
<evidence type="ECO:0000259" key="5">
    <source>
        <dbReference type="Pfam" id="PF16320"/>
    </source>
</evidence>
<feature type="domain" description="Large ribosomal subunit protein bL12 C-terminal" evidence="4">
    <location>
        <begin position="123"/>
        <end position="190"/>
    </location>
</feature>
<protein>
    <submittedName>
        <fullName evidence="6">39S ribosomal protein L12, mitochondrial-like</fullName>
    </submittedName>
</protein>
<dbReference type="SUPFAM" id="SSF48300">
    <property type="entry name" value="Ribosomal protein L7/12, oligomerisation (N-terminal) domain"/>
    <property type="match status" value="1"/>
</dbReference>
<dbReference type="InterPro" id="IPR036235">
    <property type="entry name" value="Ribosomal_bL12_oligo_N_sf"/>
</dbReference>
<dbReference type="GO" id="GO:0003735">
    <property type="term" value="F:structural constituent of ribosome"/>
    <property type="evidence" value="ECO:0007669"/>
    <property type="project" value="InterPro"/>
</dbReference>
<organism evidence="6">
    <name type="scientific">Phallusia mammillata</name>
    <dbReference type="NCBI Taxonomy" id="59560"/>
    <lineage>
        <taxon>Eukaryota</taxon>
        <taxon>Metazoa</taxon>
        <taxon>Chordata</taxon>
        <taxon>Tunicata</taxon>
        <taxon>Ascidiacea</taxon>
        <taxon>Phlebobranchia</taxon>
        <taxon>Ascidiidae</taxon>
        <taxon>Phallusia</taxon>
    </lineage>
</organism>
<evidence type="ECO:0000313" key="6">
    <source>
        <dbReference type="EMBL" id="CAB3263956.1"/>
    </source>
</evidence>
<dbReference type="InterPro" id="IPR014719">
    <property type="entry name" value="Ribosomal_bL12_C/ClpS-like"/>
</dbReference>
<dbReference type="GO" id="GO:0006412">
    <property type="term" value="P:translation"/>
    <property type="evidence" value="ECO:0007669"/>
    <property type="project" value="InterPro"/>
</dbReference>
<dbReference type="EMBL" id="LR788094">
    <property type="protein sequence ID" value="CAB3263956.1"/>
    <property type="molecule type" value="mRNA"/>
</dbReference>
<dbReference type="InterPro" id="IPR013823">
    <property type="entry name" value="Ribosomal_bL12_C"/>
</dbReference>
<keyword evidence="2 6" id="KW-0689">Ribosomal protein</keyword>
<dbReference type="InterPro" id="IPR000206">
    <property type="entry name" value="Ribosomal_bL12"/>
</dbReference>
<dbReference type="GO" id="GO:0003729">
    <property type="term" value="F:mRNA binding"/>
    <property type="evidence" value="ECO:0007669"/>
    <property type="project" value="TreeGrafter"/>
</dbReference>